<keyword evidence="9" id="KW-1185">Reference proteome</keyword>
<feature type="transmembrane region" description="Helical" evidence="7">
    <location>
        <begin position="141"/>
        <end position="162"/>
    </location>
</feature>
<evidence type="ECO:0000256" key="5">
    <source>
        <dbReference type="ARBA" id="ARBA00022989"/>
    </source>
</evidence>
<organism evidence="8 9">
    <name type="scientific">Globisporangium ultimum (strain ATCC 200006 / CBS 805.95 / DAOM BR144)</name>
    <name type="common">Pythium ultimum</name>
    <dbReference type="NCBI Taxonomy" id="431595"/>
    <lineage>
        <taxon>Eukaryota</taxon>
        <taxon>Sar</taxon>
        <taxon>Stramenopiles</taxon>
        <taxon>Oomycota</taxon>
        <taxon>Peronosporomycetes</taxon>
        <taxon>Pythiales</taxon>
        <taxon>Pythiaceae</taxon>
        <taxon>Globisporangium</taxon>
    </lineage>
</organism>
<reference evidence="9" key="1">
    <citation type="journal article" date="2010" name="Genome Biol.">
        <title>Genome sequence of the necrotrophic plant pathogen Pythium ultimum reveals original pathogenicity mechanisms and effector repertoire.</title>
        <authorList>
            <person name="Levesque C.A."/>
            <person name="Brouwer H."/>
            <person name="Cano L."/>
            <person name="Hamilton J.P."/>
            <person name="Holt C."/>
            <person name="Huitema E."/>
            <person name="Raffaele S."/>
            <person name="Robideau G.P."/>
            <person name="Thines M."/>
            <person name="Win J."/>
            <person name="Zerillo M.M."/>
            <person name="Beakes G.W."/>
            <person name="Boore J.L."/>
            <person name="Busam D."/>
            <person name="Dumas B."/>
            <person name="Ferriera S."/>
            <person name="Fuerstenberg S.I."/>
            <person name="Gachon C.M."/>
            <person name="Gaulin E."/>
            <person name="Govers F."/>
            <person name="Grenville-Briggs L."/>
            <person name="Horner N."/>
            <person name="Hostetler J."/>
            <person name="Jiang R.H."/>
            <person name="Johnson J."/>
            <person name="Krajaejun T."/>
            <person name="Lin H."/>
            <person name="Meijer H.J."/>
            <person name="Moore B."/>
            <person name="Morris P."/>
            <person name="Phuntmart V."/>
            <person name="Puiu D."/>
            <person name="Shetty J."/>
            <person name="Stajich J.E."/>
            <person name="Tripathy S."/>
            <person name="Wawra S."/>
            <person name="van West P."/>
            <person name="Whitty B.R."/>
            <person name="Coutinho P.M."/>
            <person name="Henrissat B."/>
            <person name="Martin F."/>
            <person name="Thomas P.D."/>
            <person name="Tyler B.M."/>
            <person name="De Vries R.P."/>
            <person name="Kamoun S."/>
            <person name="Yandell M."/>
            <person name="Tisserat N."/>
            <person name="Buell C.R."/>
        </authorList>
    </citation>
    <scope>NUCLEOTIDE SEQUENCE</scope>
    <source>
        <strain evidence="9">DAOM:BR144</strain>
    </source>
</reference>
<keyword evidence="5 7" id="KW-1133">Transmembrane helix</keyword>
<dbReference type="InParanoid" id="K3WQD4"/>
<dbReference type="PANTHER" id="PTHR14233">
    <property type="entry name" value="DUF914-RELATED"/>
    <property type="match status" value="1"/>
</dbReference>
<dbReference type="InterPro" id="IPR009262">
    <property type="entry name" value="SLC35_F1/F2/F6"/>
</dbReference>
<dbReference type="GO" id="GO:0022857">
    <property type="term" value="F:transmembrane transporter activity"/>
    <property type="evidence" value="ECO:0007669"/>
    <property type="project" value="InterPro"/>
</dbReference>
<evidence type="ECO:0000256" key="3">
    <source>
        <dbReference type="ARBA" id="ARBA00022448"/>
    </source>
</evidence>
<dbReference type="InterPro" id="IPR052221">
    <property type="entry name" value="SLC35F_Transporter"/>
</dbReference>
<sequence>MAKQLRANNCETTPSTTDPHWWCYPLIAFFDVQANCVAVRSLAFADYVSVGLMMNLTIPFVSFLSYIMHYRTYSRRHVAGCCIATIGGGTLFLGSYYRDEMDTTGSQQTYGCFLAMLAAFMYGACNVTNQLFLKVHTVDQIIESVGLIGSWGSVFAMIQMLLFERAQVTAIAWSDNVGLYFTGYIVAMFTFYFVVSLLPQASSSAIYNLSILMSNLYLVFASSALFGETAHNYFCIALVLVLAGLTMHCLEHSKEAQAASTDPSKPHPSFNSMQTPSDLKLIKIQIEQAAL</sequence>
<dbReference type="EnsemblProtists" id="PYU1_T007176">
    <property type="protein sequence ID" value="PYU1_T007176"/>
    <property type="gene ID" value="PYU1_G007161"/>
</dbReference>
<evidence type="ECO:0008006" key="10">
    <source>
        <dbReference type="Google" id="ProtNLM"/>
    </source>
</evidence>
<keyword evidence="4 7" id="KW-0812">Transmembrane</keyword>
<reference evidence="9" key="2">
    <citation type="submission" date="2010-04" db="EMBL/GenBank/DDBJ databases">
        <authorList>
            <person name="Buell R."/>
            <person name="Hamilton J."/>
            <person name="Hostetler J."/>
        </authorList>
    </citation>
    <scope>NUCLEOTIDE SEQUENCE [LARGE SCALE GENOMIC DNA]</scope>
    <source>
        <strain evidence="9">DAOM:BR144</strain>
    </source>
</reference>
<evidence type="ECO:0000313" key="9">
    <source>
        <dbReference type="Proteomes" id="UP000019132"/>
    </source>
</evidence>
<keyword evidence="3" id="KW-0813">Transport</keyword>
<dbReference type="InterPro" id="IPR037185">
    <property type="entry name" value="EmrE-like"/>
</dbReference>
<proteinExistence type="inferred from homology"/>
<evidence type="ECO:0000256" key="6">
    <source>
        <dbReference type="ARBA" id="ARBA00023136"/>
    </source>
</evidence>
<keyword evidence="6 7" id="KW-0472">Membrane</keyword>
<dbReference type="EMBL" id="GL376560">
    <property type="status" value="NOT_ANNOTATED_CDS"/>
    <property type="molecule type" value="Genomic_DNA"/>
</dbReference>
<dbReference type="AlphaFoldDB" id="K3WQD4"/>
<dbReference type="SUPFAM" id="SSF103481">
    <property type="entry name" value="Multidrug resistance efflux transporter EmrE"/>
    <property type="match status" value="2"/>
</dbReference>
<evidence type="ECO:0000256" key="4">
    <source>
        <dbReference type="ARBA" id="ARBA00022692"/>
    </source>
</evidence>
<protein>
    <recommendedName>
        <fullName evidence="10">EamA domain-containing protein</fullName>
    </recommendedName>
</protein>
<dbReference type="eggNOG" id="KOG2766">
    <property type="taxonomic scope" value="Eukaryota"/>
</dbReference>
<name>K3WQD4_GLOUD</name>
<evidence type="ECO:0000256" key="7">
    <source>
        <dbReference type="SAM" id="Phobius"/>
    </source>
</evidence>
<feature type="transmembrane region" description="Helical" evidence="7">
    <location>
        <begin position="108"/>
        <end position="129"/>
    </location>
</feature>
<dbReference type="HOGENOM" id="CLU_039639_1_0_1"/>
<comment type="similarity">
    <text evidence="2">Belongs to the SLC35F solute transporter family.</text>
</comment>
<dbReference type="GO" id="GO:0016020">
    <property type="term" value="C:membrane"/>
    <property type="evidence" value="ECO:0007669"/>
    <property type="project" value="UniProtKB-SubCell"/>
</dbReference>
<dbReference type="PANTHER" id="PTHR14233:SF4">
    <property type="entry name" value="SOLUTE CARRIER FAMILY 35 MEMBER F2"/>
    <property type="match status" value="1"/>
</dbReference>
<evidence type="ECO:0000313" key="8">
    <source>
        <dbReference type="EnsemblProtists" id="PYU1_T007176"/>
    </source>
</evidence>
<evidence type="ECO:0000256" key="2">
    <source>
        <dbReference type="ARBA" id="ARBA00007863"/>
    </source>
</evidence>
<dbReference type="Pfam" id="PF06027">
    <property type="entry name" value="SLC35F"/>
    <property type="match status" value="1"/>
</dbReference>
<feature type="transmembrane region" description="Helical" evidence="7">
    <location>
        <begin position="78"/>
        <end position="96"/>
    </location>
</feature>
<comment type="subcellular location">
    <subcellularLocation>
        <location evidence="1">Membrane</location>
        <topology evidence="1">Multi-pass membrane protein</topology>
    </subcellularLocation>
</comment>
<feature type="transmembrane region" description="Helical" evidence="7">
    <location>
        <begin position="177"/>
        <end position="198"/>
    </location>
</feature>
<dbReference type="Proteomes" id="UP000019132">
    <property type="component" value="Unassembled WGS sequence"/>
</dbReference>
<dbReference type="VEuPathDB" id="FungiDB:PYU1_G007161"/>
<feature type="transmembrane region" description="Helical" evidence="7">
    <location>
        <begin position="47"/>
        <end position="66"/>
    </location>
</feature>
<accession>K3WQD4</accession>
<reference evidence="8" key="3">
    <citation type="submission" date="2015-02" db="UniProtKB">
        <authorList>
            <consortium name="EnsemblProtists"/>
        </authorList>
    </citation>
    <scope>IDENTIFICATION</scope>
    <source>
        <strain evidence="8">DAOM BR144</strain>
    </source>
</reference>
<evidence type="ECO:0000256" key="1">
    <source>
        <dbReference type="ARBA" id="ARBA00004141"/>
    </source>
</evidence>
<feature type="transmembrane region" description="Helical" evidence="7">
    <location>
        <begin position="205"/>
        <end position="225"/>
    </location>
</feature>